<evidence type="ECO:0000256" key="9">
    <source>
        <dbReference type="SAM" id="MobiDB-lite"/>
    </source>
</evidence>
<dbReference type="Gene3D" id="1.25.10.10">
    <property type="entry name" value="Leucine-rich Repeat Variant"/>
    <property type="match status" value="2"/>
</dbReference>
<dbReference type="PANTHER" id="PTHR47249:SF1">
    <property type="entry name" value="VACUOLAR PROTEIN 8"/>
    <property type="match status" value="1"/>
</dbReference>
<dbReference type="SUPFAM" id="SSF48371">
    <property type="entry name" value="ARM repeat"/>
    <property type="match status" value="1"/>
</dbReference>
<dbReference type="SMART" id="SM00185">
    <property type="entry name" value="ARM"/>
    <property type="match status" value="3"/>
</dbReference>
<evidence type="ECO:0000256" key="3">
    <source>
        <dbReference type="ARBA" id="ARBA00022554"/>
    </source>
</evidence>
<accession>A0A2P6V2X0</accession>
<dbReference type="GO" id="GO:0005774">
    <property type="term" value="C:vacuolar membrane"/>
    <property type="evidence" value="ECO:0007669"/>
    <property type="project" value="UniProtKB-SubCell"/>
</dbReference>
<keyword evidence="12" id="KW-1185">Reference proteome</keyword>
<evidence type="ECO:0000256" key="8">
    <source>
        <dbReference type="PROSITE-ProRule" id="PRU00259"/>
    </source>
</evidence>
<comment type="caution">
    <text evidence="11">The sequence shown here is derived from an EMBL/GenBank/DDBJ whole genome shotgun (WGS) entry which is preliminary data.</text>
</comment>
<dbReference type="AlphaFoldDB" id="A0A2P6V2X0"/>
<dbReference type="InterPro" id="IPR045156">
    <property type="entry name" value="Vac8"/>
</dbReference>
<feature type="repeat" description="ARM" evidence="8">
    <location>
        <begin position="216"/>
        <end position="251"/>
    </location>
</feature>
<sequence length="466" mass="49041">MVSKFEDFWILVYVISFFSALSSLNVMEGGLAVAFFGWIKRRCVGFGWPGNLLRLQELAAFEYPTPETFTFASLCWWVVTDAHSAVYHVALLYQLLRPVVHAHTARAHGGRWRHRVGAALLVCASWQPAAAAALGLARQLLHAHSPRDALVSSEMLRCLLFLAHAHRAFGALVQLLRSSRGSRSGRGVRLQQSACEMLSVLALSGSTEQAAVAAAGAIPELAHLLRSSRDAGVQAAAAEAVSRLTADNPGNAAAAADKPLKCIRSLLHLPEHSSSEAVQRHAAAALVHLAHHVGDAAARTHAIPVFMGRLFCDSPLEQRHAALALAAVVETDSQADSPRADAILRRRGVGTLVGLLQEGDEQVVPAAALVLQKLITRGGAAAAVEAGDGRVALLLHAGSANPDVQQAARAVLRLLDSHAASQPAAAAAATSTAAQCASVRTARRTALTAGAGRQKRGQLPSSSDVL</sequence>
<dbReference type="GO" id="GO:0043495">
    <property type="term" value="F:protein-membrane adaptor activity"/>
    <property type="evidence" value="ECO:0007669"/>
    <property type="project" value="InterPro"/>
</dbReference>
<evidence type="ECO:0000256" key="5">
    <source>
        <dbReference type="ARBA" id="ARBA00023136"/>
    </source>
</evidence>
<dbReference type="InterPro" id="IPR000225">
    <property type="entry name" value="Armadillo"/>
</dbReference>
<evidence type="ECO:0000256" key="10">
    <source>
        <dbReference type="SAM" id="Phobius"/>
    </source>
</evidence>
<dbReference type="InterPro" id="IPR016024">
    <property type="entry name" value="ARM-type_fold"/>
</dbReference>
<comment type="subcellular location">
    <subcellularLocation>
        <location evidence="1">Vacuole membrane</location>
        <topology evidence="1">Lipid-anchor</topology>
    </subcellularLocation>
</comment>
<keyword evidence="5 10" id="KW-0472">Membrane</keyword>
<comment type="similarity">
    <text evidence="2">Belongs to the beta-catenin family.</text>
</comment>
<gene>
    <name evidence="11" type="ORF">C2E20_7997</name>
</gene>
<protein>
    <recommendedName>
        <fullName evidence="7">Vacuolar protein 8</fullName>
    </recommendedName>
</protein>
<organism evidence="11 12">
    <name type="scientific">Micractinium conductrix</name>
    <dbReference type="NCBI Taxonomy" id="554055"/>
    <lineage>
        <taxon>Eukaryota</taxon>
        <taxon>Viridiplantae</taxon>
        <taxon>Chlorophyta</taxon>
        <taxon>core chlorophytes</taxon>
        <taxon>Trebouxiophyceae</taxon>
        <taxon>Chlorellales</taxon>
        <taxon>Chlorellaceae</taxon>
        <taxon>Chlorella clade</taxon>
        <taxon>Micractinium</taxon>
    </lineage>
</organism>
<dbReference type="Proteomes" id="UP000239649">
    <property type="component" value="Unassembled WGS sequence"/>
</dbReference>
<dbReference type="PROSITE" id="PS50176">
    <property type="entry name" value="ARM_REPEAT"/>
    <property type="match status" value="1"/>
</dbReference>
<proteinExistence type="inferred from homology"/>
<keyword evidence="10" id="KW-0812">Transmembrane</keyword>
<keyword evidence="6" id="KW-0449">Lipoprotein</keyword>
<reference evidence="11 12" key="1">
    <citation type="journal article" date="2018" name="Plant J.">
        <title>Genome sequences of Chlorella sorokiniana UTEX 1602 and Micractinium conductrix SAG 241.80: implications to maltose excretion by a green alga.</title>
        <authorList>
            <person name="Arriola M.B."/>
            <person name="Velmurugan N."/>
            <person name="Zhang Y."/>
            <person name="Plunkett M.H."/>
            <person name="Hondzo H."/>
            <person name="Barney B.M."/>
        </authorList>
    </citation>
    <scope>NUCLEOTIDE SEQUENCE [LARGE SCALE GENOMIC DNA]</scope>
    <source>
        <strain evidence="11 12">SAG 241.80</strain>
    </source>
</reference>
<keyword evidence="3" id="KW-0926">Vacuole</keyword>
<dbReference type="InterPro" id="IPR011989">
    <property type="entry name" value="ARM-like"/>
</dbReference>
<evidence type="ECO:0000256" key="1">
    <source>
        <dbReference type="ARBA" id="ARBA00004592"/>
    </source>
</evidence>
<keyword evidence="4" id="KW-0677">Repeat</keyword>
<evidence type="ECO:0000256" key="7">
    <source>
        <dbReference type="ARBA" id="ARBA00026209"/>
    </source>
</evidence>
<evidence type="ECO:0000313" key="12">
    <source>
        <dbReference type="Proteomes" id="UP000239649"/>
    </source>
</evidence>
<feature type="transmembrane region" description="Helical" evidence="10">
    <location>
        <begin position="12"/>
        <end position="39"/>
    </location>
</feature>
<dbReference type="Pfam" id="PF00514">
    <property type="entry name" value="Arm"/>
    <property type="match status" value="1"/>
</dbReference>
<name>A0A2P6V2X0_9CHLO</name>
<dbReference type="EMBL" id="LHPF02000037">
    <property type="protein sequence ID" value="PSC68440.1"/>
    <property type="molecule type" value="Genomic_DNA"/>
</dbReference>
<evidence type="ECO:0000256" key="6">
    <source>
        <dbReference type="ARBA" id="ARBA00023288"/>
    </source>
</evidence>
<feature type="region of interest" description="Disordered" evidence="9">
    <location>
        <begin position="447"/>
        <end position="466"/>
    </location>
</feature>
<dbReference type="GO" id="GO:0071562">
    <property type="term" value="P:nucleus-vacuole junction assembly"/>
    <property type="evidence" value="ECO:0007669"/>
    <property type="project" value="InterPro"/>
</dbReference>
<evidence type="ECO:0000313" key="11">
    <source>
        <dbReference type="EMBL" id="PSC68440.1"/>
    </source>
</evidence>
<keyword evidence="10" id="KW-1133">Transmembrane helix</keyword>
<dbReference type="PANTHER" id="PTHR47249">
    <property type="entry name" value="VACUOLAR PROTEIN 8"/>
    <property type="match status" value="1"/>
</dbReference>
<evidence type="ECO:0000256" key="2">
    <source>
        <dbReference type="ARBA" id="ARBA00005462"/>
    </source>
</evidence>
<evidence type="ECO:0000256" key="4">
    <source>
        <dbReference type="ARBA" id="ARBA00022737"/>
    </source>
</evidence>